<evidence type="ECO:0000259" key="1">
    <source>
        <dbReference type="Pfam" id="PF05430"/>
    </source>
</evidence>
<dbReference type="Proteomes" id="UP000248079">
    <property type="component" value="Unassembled WGS sequence"/>
</dbReference>
<dbReference type="SUPFAM" id="SSF53335">
    <property type="entry name" value="S-adenosyl-L-methionine-dependent methyltransferases"/>
    <property type="match status" value="1"/>
</dbReference>
<dbReference type="Gene3D" id="3.40.50.150">
    <property type="entry name" value="Vaccinia Virus protein VP39"/>
    <property type="match status" value="1"/>
</dbReference>
<comment type="caution">
    <text evidence="2">The sequence shown here is derived from an EMBL/GenBank/DDBJ whole genome shotgun (WGS) entry which is preliminary data.</text>
</comment>
<dbReference type="InterPro" id="IPR047785">
    <property type="entry name" value="tRNA_MNMC2"/>
</dbReference>
<dbReference type="GO" id="GO:0016645">
    <property type="term" value="F:oxidoreductase activity, acting on the CH-NH group of donors"/>
    <property type="evidence" value="ECO:0007669"/>
    <property type="project" value="InterPro"/>
</dbReference>
<feature type="domain" description="MnmC-like methyltransferase" evidence="1">
    <location>
        <begin position="124"/>
        <end position="220"/>
    </location>
</feature>
<keyword evidence="2" id="KW-0489">Methyltransferase</keyword>
<dbReference type="GO" id="GO:0004808">
    <property type="term" value="F:tRNA (5-methylaminomethyl-2-thiouridylate)(34)-methyltransferase activity"/>
    <property type="evidence" value="ECO:0007669"/>
    <property type="project" value="InterPro"/>
</dbReference>
<sequence length="234" mass="27120">MKKLKRELKVTEDGSHTFYMPDLDEHYHSTHGAMQESMHIFLNAGFHFSQQDPLHILEIGFGTGLNCFLTVKEAEKLNRKVIYHSIELYPLEKELVKDLNYADPSDEASCEMFQKLHSCNWNTDVKINENFTLRKLQGDLIEYKFSSKYDLIYFDAFAPDVQPDLWSQDIFEKIYHASNSEAILTTYCTKGIVKRALRAAGFQVKRLPGPPGKRQMLRATRIDDFDSTKTNIQL</sequence>
<dbReference type="OrthoDB" id="9786494at2"/>
<keyword evidence="3" id="KW-1185">Reference proteome</keyword>
<dbReference type="RefSeq" id="WP_110360563.1">
    <property type="nucleotide sequence ID" value="NZ_QFLI01000003.1"/>
</dbReference>
<dbReference type="PANTHER" id="PTHR39963">
    <property type="entry name" value="SLL0983 PROTEIN"/>
    <property type="match status" value="1"/>
</dbReference>
<dbReference type="Pfam" id="PF05430">
    <property type="entry name" value="Methyltransf_30"/>
    <property type="match status" value="1"/>
</dbReference>
<dbReference type="InterPro" id="IPR029063">
    <property type="entry name" value="SAM-dependent_MTases_sf"/>
</dbReference>
<proteinExistence type="predicted"/>
<dbReference type="InterPro" id="IPR008471">
    <property type="entry name" value="MnmC-like_methylTransf"/>
</dbReference>
<organism evidence="2 3">
    <name type="scientific">Marinifilum breve</name>
    <dbReference type="NCBI Taxonomy" id="2184082"/>
    <lineage>
        <taxon>Bacteria</taxon>
        <taxon>Pseudomonadati</taxon>
        <taxon>Bacteroidota</taxon>
        <taxon>Bacteroidia</taxon>
        <taxon>Marinilabiliales</taxon>
        <taxon>Marinifilaceae</taxon>
    </lineage>
</organism>
<dbReference type="EMBL" id="QFLI01000003">
    <property type="protein sequence ID" value="PXY01754.1"/>
    <property type="molecule type" value="Genomic_DNA"/>
</dbReference>
<evidence type="ECO:0000313" key="3">
    <source>
        <dbReference type="Proteomes" id="UP000248079"/>
    </source>
</evidence>
<dbReference type="NCBIfam" id="NF033855">
    <property type="entry name" value="tRNA_MNMC2"/>
    <property type="match status" value="1"/>
</dbReference>
<protein>
    <submittedName>
        <fullName evidence="2">SAM-dependent methyltransferase</fullName>
    </submittedName>
</protein>
<dbReference type="PANTHER" id="PTHR39963:SF1">
    <property type="entry name" value="MNMC-LIKE METHYLTRANSFERASE DOMAIN-CONTAINING PROTEIN"/>
    <property type="match status" value="1"/>
</dbReference>
<dbReference type="GO" id="GO:0032259">
    <property type="term" value="P:methylation"/>
    <property type="evidence" value="ECO:0007669"/>
    <property type="project" value="UniProtKB-KW"/>
</dbReference>
<gene>
    <name evidence="2" type="ORF">DF185_09830</name>
</gene>
<dbReference type="AlphaFoldDB" id="A0A2V4ACM7"/>
<keyword evidence="2" id="KW-0808">Transferase</keyword>
<reference evidence="2 3" key="1">
    <citation type="submission" date="2018-05" db="EMBL/GenBank/DDBJ databases">
        <title>Marinifilum breve JC075T sp. nov., a marine bacterium isolated from Yongle Blue Hole in the South China Sea.</title>
        <authorList>
            <person name="Fu T."/>
        </authorList>
    </citation>
    <scope>NUCLEOTIDE SEQUENCE [LARGE SCALE GENOMIC DNA]</scope>
    <source>
        <strain evidence="2 3">JC075</strain>
    </source>
</reference>
<accession>A0A2V4ACM7</accession>
<name>A0A2V4ACM7_9BACT</name>
<evidence type="ECO:0000313" key="2">
    <source>
        <dbReference type="EMBL" id="PXY01754.1"/>
    </source>
</evidence>